<sequence length="434" mass="48883">MSVTIFSVDHDSPAEHAGILPGETLCSINGNEICDILDYRFYETEKEVLLLLRDAQGADREIKLRKGQYESIGLQFETYLMDRQRSCRNKCVFCFIDQLPSGMRESLYFKDDDSRLSFLFGNYITLTNLSQREADRIIKMKISPINISVHTTNPELRCRMMGNRFAGDCLRYLYQFAEAGIKLNCQLVLCHGWNDGEELERTLRDLLPLYPSVQSIALVPLGVTKFREGLTPLTPYTAETALEVVRAAERWGEQMQKQHGERICYAADEFYLKAGLPIPDAAFYGAFDQLENGVGLIANFREEFLFALEDVSGDEETHSGTLITGVSFAPFLEELLDGLRRKCHNLTCKVAAIRNDFFGESINVAGLVTGGDILKQLRGKELGGRLLVPDTMLRHEGDLFLDNVSLKDLERELGVPVSVVPDDGGELLKLILRE</sequence>
<dbReference type="InterPro" id="IPR036034">
    <property type="entry name" value="PDZ_sf"/>
</dbReference>
<name>A0A9D1DFF9_9FIRM</name>
<dbReference type="Pfam" id="PF19238">
    <property type="entry name" value="Radical_SAM_2"/>
    <property type="match status" value="1"/>
</dbReference>
<organism evidence="3 4">
    <name type="scientific">Candidatus Caccousia avicola</name>
    <dbReference type="NCBI Taxonomy" id="2840721"/>
    <lineage>
        <taxon>Bacteria</taxon>
        <taxon>Bacillati</taxon>
        <taxon>Bacillota</taxon>
        <taxon>Clostridia</taxon>
        <taxon>Eubacteriales</taxon>
        <taxon>Oscillospiraceae</taxon>
        <taxon>Oscillospiraceae incertae sedis</taxon>
        <taxon>Candidatus Caccousia</taxon>
    </lineage>
</organism>
<dbReference type="SUPFAM" id="SSF102114">
    <property type="entry name" value="Radical SAM enzymes"/>
    <property type="match status" value="1"/>
</dbReference>
<evidence type="ECO:0000259" key="2">
    <source>
        <dbReference type="Pfam" id="PF19238"/>
    </source>
</evidence>
<dbReference type="Gene3D" id="3.20.20.70">
    <property type="entry name" value="Aldolase class I"/>
    <property type="match status" value="1"/>
</dbReference>
<comment type="caution">
    <text evidence="3">The sequence shown here is derived from an EMBL/GenBank/DDBJ whole genome shotgun (WGS) entry which is preliminary data.</text>
</comment>
<dbReference type="EMBL" id="DVGZ01000130">
    <property type="protein sequence ID" value="HIR48330.1"/>
    <property type="molecule type" value="Genomic_DNA"/>
</dbReference>
<feature type="domain" description="DUF512" evidence="1">
    <location>
        <begin position="219"/>
        <end position="420"/>
    </location>
</feature>
<gene>
    <name evidence="3" type="ORF">IAB89_11880</name>
</gene>
<dbReference type="InterPro" id="IPR045375">
    <property type="entry name" value="Put_radical_SAM-like_N"/>
</dbReference>
<accession>A0A9D1DFF9</accession>
<evidence type="ECO:0000313" key="3">
    <source>
        <dbReference type="EMBL" id="HIR48330.1"/>
    </source>
</evidence>
<protein>
    <submittedName>
        <fullName evidence="3">DUF512 domain-containing protein</fullName>
    </submittedName>
</protein>
<dbReference type="InterPro" id="IPR058240">
    <property type="entry name" value="rSAM_sf"/>
</dbReference>
<proteinExistence type="predicted"/>
<evidence type="ECO:0000313" key="4">
    <source>
        <dbReference type="Proteomes" id="UP000824242"/>
    </source>
</evidence>
<dbReference type="Proteomes" id="UP000824242">
    <property type="component" value="Unassembled WGS sequence"/>
</dbReference>
<dbReference type="Gene3D" id="2.30.42.10">
    <property type="match status" value="1"/>
</dbReference>
<feature type="domain" description="Putative radical SAM N-terminal" evidence="2">
    <location>
        <begin position="67"/>
        <end position="216"/>
    </location>
</feature>
<reference evidence="3" key="2">
    <citation type="journal article" date="2021" name="PeerJ">
        <title>Extensive microbial diversity within the chicken gut microbiome revealed by metagenomics and culture.</title>
        <authorList>
            <person name="Gilroy R."/>
            <person name="Ravi A."/>
            <person name="Getino M."/>
            <person name="Pursley I."/>
            <person name="Horton D.L."/>
            <person name="Alikhan N.F."/>
            <person name="Baker D."/>
            <person name="Gharbi K."/>
            <person name="Hall N."/>
            <person name="Watson M."/>
            <person name="Adriaenssens E.M."/>
            <person name="Foster-Nyarko E."/>
            <person name="Jarju S."/>
            <person name="Secka A."/>
            <person name="Antonio M."/>
            <person name="Oren A."/>
            <person name="Chaudhuri R.R."/>
            <person name="La Ragione R."/>
            <person name="Hildebrand F."/>
            <person name="Pallen M.J."/>
        </authorList>
    </citation>
    <scope>NUCLEOTIDE SEQUENCE</scope>
    <source>
        <strain evidence="3">ChiSxjej1B13-7958</strain>
    </source>
</reference>
<dbReference type="Pfam" id="PF04459">
    <property type="entry name" value="DUF512"/>
    <property type="match status" value="1"/>
</dbReference>
<dbReference type="InterPro" id="IPR013785">
    <property type="entry name" value="Aldolase_TIM"/>
</dbReference>
<dbReference type="InterPro" id="IPR007549">
    <property type="entry name" value="DUF512"/>
</dbReference>
<reference evidence="3" key="1">
    <citation type="submission" date="2020-10" db="EMBL/GenBank/DDBJ databases">
        <authorList>
            <person name="Gilroy R."/>
        </authorList>
    </citation>
    <scope>NUCLEOTIDE SEQUENCE</scope>
    <source>
        <strain evidence="3">ChiSxjej1B13-7958</strain>
    </source>
</reference>
<evidence type="ECO:0000259" key="1">
    <source>
        <dbReference type="Pfam" id="PF04459"/>
    </source>
</evidence>
<dbReference type="SUPFAM" id="SSF50156">
    <property type="entry name" value="PDZ domain-like"/>
    <property type="match status" value="1"/>
</dbReference>
<dbReference type="AlphaFoldDB" id="A0A9D1DFF9"/>